<evidence type="ECO:0000313" key="2">
    <source>
        <dbReference type="Proteomes" id="UP001165122"/>
    </source>
</evidence>
<comment type="caution">
    <text evidence="1">The sequence shown here is derived from an EMBL/GenBank/DDBJ whole genome shotgun (WGS) entry which is preliminary data.</text>
</comment>
<dbReference type="AlphaFoldDB" id="A0A9W7FI10"/>
<dbReference type="EMBL" id="BRXW01000181">
    <property type="protein sequence ID" value="GMI12787.1"/>
    <property type="molecule type" value="Genomic_DNA"/>
</dbReference>
<reference evidence="2" key="1">
    <citation type="journal article" date="2023" name="Commun. Biol.">
        <title>Genome analysis of Parmales, the sister group of diatoms, reveals the evolutionary specialization of diatoms from phago-mixotrophs to photoautotrophs.</title>
        <authorList>
            <person name="Ban H."/>
            <person name="Sato S."/>
            <person name="Yoshikawa S."/>
            <person name="Yamada K."/>
            <person name="Nakamura Y."/>
            <person name="Ichinomiya M."/>
            <person name="Sato N."/>
            <person name="Blanc-Mathieu R."/>
            <person name="Endo H."/>
            <person name="Kuwata A."/>
            <person name="Ogata H."/>
        </authorList>
    </citation>
    <scope>NUCLEOTIDE SEQUENCE [LARGE SCALE GENOMIC DNA]</scope>
    <source>
        <strain evidence="2">NIES 3700</strain>
    </source>
</reference>
<protein>
    <submittedName>
        <fullName evidence="1">Uncharacterized protein</fullName>
    </submittedName>
</protein>
<accession>A0A9W7FI10</accession>
<keyword evidence="2" id="KW-1185">Reference proteome</keyword>
<gene>
    <name evidence="1" type="ORF">TrLO_g517</name>
</gene>
<sequence>MSADGKEGEGIKHRKLGFYGNETPRSVHEYTSTIAPYDIANDDWEDDLVAGGAGWDGVSATRFRGNRYKRMEGVQRNKRGNIIRT</sequence>
<proteinExistence type="predicted"/>
<evidence type="ECO:0000313" key="1">
    <source>
        <dbReference type="EMBL" id="GMI12787.1"/>
    </source>
</evidence>
<name>A0A9W7FI10_9STRA</name>
<dbReference type="Proteomes" id="UP001165122">
    <property type="component" value="Unassembled WGS sequence"/>
</dbReference>
<organism evidence="1 2">
    <name type="scientific">Triparma laevis f. longispina</name>
    <dbReference type="NCBI Taxonomy" id="1714387"/>
    <lineage>
        <taxon>Eukaryota</taxon>
        <taxon>Sar</taxon>
        <taxon>Stramenopiles</taxon>
        <taxon>Ochrophyta</taxon>
        <taxon>Bolidophyceae</taxon>
        <taxon>Parmales</taxon>
        <taxon>Triparmaceae</taxon>
        <taxon>Triparma</taxon>
    </lineage>
</organism>